<protein>
    <submittedName>
        <fullName evidence="1">Uncharacterized protein</fullName>
    </submittedName>
</protein>
<accession>A0AAD7T6T7</accession>
<reference evidence="1" key="1">
    <citation type="journal article" date="2023" name="Science">
        <title>Genome structures resolve the early diversification of teleost fishes.</title>
        <authorList>
            <person name="Parey E."/>
            <person name="Louis A."/>
            <person name="Montfort J."/>
            <person name="Bouchez O."/>
            <person name="Roques C."/>
            <person name="Iampietro C."/>
            <person name="Lluch J."/>
            <person name="Castinel A."/>
            <person name="Donnadieu C."/>
            <person name="Desvignes T."/>
            <person name="Floi Bucao C."/>
            <person name="Jouanno E."/>
            <person name="Wen M."/>
            <person name="Mejri S."/>
            <person name="Dirks R."/>
            <person name="Jansen H."/>
            <person name="Henkel C."/>
            <person name="Chen W.J."/>
            <person name="Zahm M."/>
            <person name="Cabau C."/>
            <person name="Klopp C."/>
            <person name="Thompson A.W."/>
            <person name="Robinson-Rechavi M."/>
            <person name="Braasch I."/>
            <person name="Lecointre G."/>
            <person name="Bobe J."/>
            <person name="Postlethwait J.H."/>
            <person name="Berthelot C."/>
            <person name="Roest Crollius H."/>
            <person name="Guiguen Y."/>
        </authorList>
    </citation>
    <scope>NUCLEOTIDE SEQUENCE</scope>
    <source>
        <strain evidence="1">NC1722</strain>
    </source>
</reference>
<dbReference type="AlphaFoldDB" id="A0AAD7T6T7"/>
<organism evidence="1 2">
    <name type="scientific">Aldrovandia affinis</name>
    <dbReference type="NCBI Taxonomy" id="143900"/>
    <lineage>
        <taxon>Eukaryota</taxon>
        <taxon>Metazoa</taxon>
        <taxon>Chordata</taxon>
        <taxon>Craniata</taxon>
        <taxon>Vertebrata</taxon>
        <taxon>Euteleostomi</taxon>
        <taxon>Actinopterygii</taxon>
        <taxon>Neopterygii</taxon>
        <taxon>Teleostei</taxon>
        <taxon>Notacanthiformes</taxon>
        <taxon>Halosauridae</taxon>
        <taxon>Aldrovandia</taxon>
    </lineage>
</organism>
<dbReference type="InterPro" id="IPR043128">
    <property type="entry name" value="Rev_trsase/Diguanyl_cyclase"/>
</dbReference>
<dbReference type="Gene3D" id="3.30.70.270">
    <property type="match status" value="1"/>
</dbReference>
<sequence length="140" mass="15516">MSQHAGERRCTSATRPPTCAAQRALDHISGSRLFSSLDLRSSYWQVELALDAWPKTHLADAFITIGQGPTTWQCCAYIEPQRTTFTIVGALQRAGTFERLKERVLNHVLKQHCIVYLDNLFVHTGTCGKSLLPSAKLGCA</sequence>
<evidence type="ECO:0000313" key="1">
    <source>
        <dbReference type="EMBL" id="KAJ8414907.1"/>
    </source>
</evidence>
<proteinExistence type="predicted"/>
<dbReference type="InterPro" id="IPR043502">
    <property type="entry name" value="DNA/RNA_pol_sf"/>
</dbReference>
<dbReference type="Proteomes" id="UP001221898">
    <property type="component" value="Unassembled WGS sequence"/>
</dbReference>
<gene>
    <name evidence="1" type="ORF">AAFF_G00024300</name>
</gene>
<keyword evidence="2" id="KW-1185">Reference proteome</keyword>
<comment type="caution">
    <text evidence="1">The sequence shown here is derived from an EMBL/GenBank/DDBJ whole genome shotgun (WGS) entry which is preliminary data.</text>
</comment>
<dbReference type="EMBL" id="JAINUG010000011">
    <property type="protein sequence ID" value="KAJ8414907.1"/>
    <property type="molecule type" value="Genomic_DNA"/>
</dbReference>
<name>A0AAD7T6T7_9TELE</name>
<evidence type="ECO:0000313" key="2">
    <source>
        <dbReference type="Proteomes" id="UP001221898"/>
    </source>
</evidence>
<dbReference type="SUPFAM" id="SSF56672">
    <property type="entry name" value="DNA/RNA polymerases"/>
    <property type="match status" value="1"/>
</dbReference>